<keyword evidence="2" id="KW-1185">Reference proteome</keyword>
<accession>A0A1V0DX69</accession>
<dbReference type="RefSeq" id="YP_009997127.1">
    <property type="nucleotide sequence ID" value="NC_052968.1"/>
</dbReference>
<sequence>MASKIPIKDRITAAIKEAGGRIKYYDLARKVFPEDQYPRAFRYRTEGGPPGCYMALSRAISRHGFHLRFSDTPRSGVCHATVSLGRNKT</sequence>
<dbReference type="GeneID" id="62679272"/>
<evidence type="ECO:0000313" key="1">
    <source>
        <dbReference type="EMBL" id="ARB05741.1"/>
    </source>
</evidence>
<organism evidence="1">
    <name type="scientific">Synechococcus virus S-ESS1</name>
    <dbReference type="NCBI Taxonomy" id="1964565"/>
    <lineage>
        <taxon>Viruses</taxon>
        <taxon>Duplodnaviria</taxon>
        <taxon>Heunggongvirae</taxon>
        <taxon>Uroviricota</taxon>
        <taxon>Caudoviricetes</taxon>
        <taxon>Casjensviridae</taxon>
        <taxon>Sessunavirus</taxon>
        <taxon>Sessunavirus SESS1</taxon>
    </lineage>
</organism>
<dbReference type="Proteomes" id="UP000225878">
    <property type="component" value="Segment"/>
</dbReference>
<proteinExistence type="predicted"/>
<dbReference type="KEGG" id="vg:62679272"/>
<evidence type="ECO:0000313" key="2">
    <source>
        <dbReference type="Proteomes" id="UP000225878"/>
    </source>
</evidence>
<reference evidence="1" key="1">
    <citation type="submission" date="2016-11" db="EMBL/GenBank/DDBJ databases">
        <title>The complete genome sequence of Cyanosiphovirus S-ESS1.</title>
        <authorList>
            <person name="Han Y."/>
        </authorList>
    </citation>
    <scope>NUCLEOTIDE SEQUENCE [LARGE SCALE GENOMIC DNA]</scope>
</reference>
<name>A0A1V0DX69_9CAUD</name>
<protein>
    <submittedName>
        <fullName evidence="1">Uncharacterized protein</fullName>
    </submittedName>
</protein>
<dbReference type="EMBL" id="KY249644">
    <property type="protein sequence ID" value="ARB05741.1"/>
    <property type="molecule type" value="Genomic_DNA"/>
</dbReference>